<organism evidence="2 3">
    <name type="scientific">Daphnia pulex</name>
    <name type="common">Water flea</name>
    <dbReference type="NCBI Taxonomy" id="6669"/>
    <lineage>
        <taxon>Eukaryota</taxon>
        <taxon>Metazoa</taxon>
        <taxon>Ecdysozoa</taxon>
        <taxon>Arthropoda</taxon>
        <taxon>Crustacea</taxon>
        <taxon>Branchiopoda</taxon>
        <taxon>Diplostraca</taxon>
        <taxon>Cladocera</taxon>
        <taxon>Anomopoda</taxon>
        <taxon>Daphniidae</taxon>
        <taxon>Daphnia</taxon>
    </lineage>
</organism>
<protein>
    <submittedName>
        <fullName evidence="2">Uncharacterized protein</fullName>
    </submittedName>
</protein>
<dbReference type="KEGG" id="dpx:DAPPUDRAFT_261718"/>
<dbReference type="HOGENOM" id="CLU_1580090_0_0_1"/>
<feature type="region of interest" description="Disordered" evidence="1">
    <location>
        <begin position="1"/>
        <end position="24"/>
    </location>
</feature>
<accession>E9HLJ2</accession>
<dbReference type="InParanoid" id="E9HLJ2"/>
<evidence type="ECO:0000313" key="2">
    <source>
        <dbReference type="EMBL" id="EFX67405.1"/>
    </source>
</evidence>
<evidence type="ECO:0000313" key="3">
    <source>
        <dbReference type="Proteomes" id="UP000000305"/>
    </source>
</evidence>
<sequence>MLKNPGISDMIPRPQDNEREPDEGWECIKGSILKNSGDLERDSEEIVAEYFNNLNKSAQSSASRDGYDSSLDSSIEVQDAEQEILMKDFLVSVVKSAFPTAPAGGIAEGRAGQAEGRDDVERAKAVILQCGIEEDMFELQTKPNEYTKVTKNLVVGLFEEEELMTARTD</sequence>
<gene>
    <name evidence="2" type="ORF">DAPPUDRAFT_261718</name>
</gene>
<dbReference type="Proteomes" id="UP000000305">
    <property type="component" value="Unassembled WGS sequence"/>
</dbReference>
<dbReference type="PhylomeDB" id="E9HLJ2"/>
<name>E9HLJ2_DAPPU</name>
<dbReference type="AlphaFoldDB" id="E9HLJ2"/>
<proteinExistence type="predicted"/>
<keyword evidence="3" id="KW-1185">Reference proteome</keyword>
<dbReference type="OrthoDB" id="6403257at2759"/>
<reference evidence="2 3" key="1">
    <citation type="journal article" date="2011" name="Science">
        <title>The ecoresponsive genome of Daphnia pulex.</title>
        <authorList>
            <person name="Colbourne J.K."/>
            <person name="Pfrender M.E."/>
            <person name="Gilbert D."/>
            <person name="Thomas W.K."/>
            <person name="Tucker A."/>
            <person name="Oakley T.H."/>
            <person name="Tokishita S."/>
            <person name="Aerts A."/>
            <person name="Arnold G.J."/>
            <person name="Basu M.K."/>
            <person name="Bauer D.J."/>
            <person name="Caceres C.E."/>
            <person name="Carmel L."/>
            <person name="Casola C."/>
            <person name="Choi J.H."/>
            <person name="Detter J.C."/>
            <person name="Dong Q."/>
            <person name="Dusheyko S."/>
            <person name="Eads B.D."/>
            <person name="Frohlich T."/>
            <person name="Geiler-Samerotte K.A."/>
            <person name="Gerlach D."/>
            <person name="Hatcher P."/>
            <person name="Jogdeo S."/>
            <person name="Krijgsveld J."/>
            <person name="Kriventseva E.V."/>
            <person name="Kultz D."/>
            <person name="Laforsch C."/>
            <person name="Lindquist E."/>
            <person name="Lopez J."/>
            <person name="Manak J.R."/>
            <person name="Muller J."/>
            <person name="Pangilinan J."/>
            <person name="Patwardhan R.P."/>
            <person name="Pitluck S."/>
            <person name="Pritham E.J."/>
            <person name="Rechtsteiner A."/>
            <person name="Rho M."/>
            <person name="Rogozin I.B."/>
            <person name="Sakarya O."/>
            <person name="Salamov A."/>
            <person name="Schaack S."/>
            <person name="Shapiro H."/>
            <person name="Shiga Y."/>
            <person name="Skalitzky C."/>
            <person name="Smith Z."/>
            <person name="Souvorov A."/>
            <person name="Sung W."/>
            <person name="Tang Z."/>
            <person name="Tsuchiya D."/>
            <person name="Tu H."/>
            <person name="Vos H."/>
            <person name="Wang M."/>
            <person name="Wolf Y.I."/>
            <person name="Yamagata H."/>
            <person name="Yamada T."/>
            <person name="Ye Y."/>
            <person name="Shaw J.R."/>
            <person name="Andrews J."/>
            <person name="Crease T.J."/>
            <person name="Tang H."/>
            <person name="Lucas S.M."/>
            <person name="Robertson H.M."/>
            <person name="Bork P."/>
            <person name="Koonin E.V."/>
            <person name="Zdobnov E.M."/>
            <person name="Grigoriev I.V."/>
            <person name="Lynch M."/>
            <person name="Boore J.L."/>
        </authorList>
    </citation>
    <scope>NUCLEOTIDE SEQUENCE [LARGE SCALE GENOMIC DNA]</scope>
</reference>
<evidence type="ECO:0000256" key="1">
    <source>
        <dbReference type="SAM" id="MobiDB-lite"/>
    </source>
</evidence>
<dbReference type="EMBL" id="GL732679">
    <property type="protein sequence ID" value="EFX67405.1"/>
    <property type="molecule type" value="Genomic_DNA"/>
</dbReference>